<reference evidence="2 3" key="1">
    <citation type="journal article" date="2016" name="Nat. Commun.">
        <title>Microbial interactions lead to rapid micro-scale successions on model marine particles.</title>
        <authorList>
            <person name="Datta M.S."/>
            <person name="Sliwerska E."/>
            <person name="Gore J."/>
            <person name="Polz M.F."/>
            <person name="Cordero O.X."/>
        </authorList>
    </citation>
    <scope>NUCLEOTIDE SEQUENCE [LARGE SCALE GENOMIC DNA]</scope>
    <source>
        <strain evidence="2 3">4G03</strain>
    </source>
</reference>
<evidence type="ECO:0000313" key="3">
    <source>
        <dbReference type="Proteomes" id="UP000222163"/>
    </source>
</evidence>
<dbReference type="AlphaFoldDB" id="A0A2G1BPG0"/>
<proteinExistence type="predicted"/>
<dbReference type="Proteomes" id="UP000222163">
    <property type="component" value="Unassembled WGS sequence"/>
</dbReference>
<dbReference type="EMBL" id="PDUU01001141">
    <property type="protein sequence ID" value="PHN95739.1"/>
    <property type="molecule type" value="Genomic_DNA"/>
</dbReference>
<evidence type="ECO:0000256" key="1">
    <source>
        <dbReference type="SAM" id="MobiDB-lite"/>
    </source>
</evidence>
<accession>A0A2G1BPG0</accession>
<name>A0A2G1BPG0_9FLAO</name>
<protein>
    <submittedName>
        <fullName evidence="2">Uncharacterized protein</fullName>
    </submittedName>
</protein>
<feature type="region of interest" description="Disordered" evidence="1">
    <location>
        <begin position="1"/>
        <end position="25"/>
    </location>
</feature>
<sequence length="96" mass="10550">MAGLQTRRGKWRSATRGHSMGKMTVDGDLTGLDRCPRCQIAKPQVSPIWLSAHLEEPGDNLRARQWAAVRCSSCGNLLLAQCRLVARPNPGHGFVK</sequence>
<organism evidence="2 3">
    <name type="scientific">Tenacibaculum discolor</name>
    <dbReference type="NCBI Taxonomy" id="361581"/>
    <lineage>
        <taxon>Bacteria</taxon>
        <taxon>Pseudomonadati</taxon>
        <taxon>Bacteroidota</taxon>
        <taxon>Flavobacteriia</taxon>
        <taxon>Flavobacteriales</taxon>
        <taxon>Flavobacteriaceae</taxon>
        <taxon>Tenacibaculum</taxon>
    </lineage>
</organism>
<evidence type="ECO:0000313" key="2">
    <source>
        <dbReference type="EMBL" id="PHN95739.1"/>
    </source>
</evidence>
<comment type="caution">
    <text evidence="2">The sequence shown here is derived from an EMBL/GenBank/DDBJ whole genome shotgun (WGS) entry which is preliminary data.</text>
</comment>
<gene>
    <name evidence="2" type="ORF">CSC81_18960</name>
</gene>
<feature type="non-terminal residue" evidence="2">
    <location>
        <position position="96"/>
    </location>
</feature>